<dbReference type="InterPro" id="IPR011711">
    <property type="entry name" value="GntR_C"/>
</dbReference>
<dbReference type="Proteomes" id="UP000294558">
    <property type="component" value="Unassembled WGS sequence"/>
</dbReference>
<dbReference type="PROSITE" id="PS50949">
    <property type="entry name" value="HTH_GNTR"/>
    <property type="match status" value="1"/>
</dbReference>
<keyword evidence="6" id="KW-1185">Reference proteome</keyword>
<evidence type="ECO:0000256" key="2">
    <source>
        <dbReference type="ARBA" id="ARBA00023125"/>
    </source>
</evidence>
<comment type="caution">
    <text evidence="5">The sequence shown here is derived from an EMBL/GenBank/DDBJ whole genome shotgun (WGS) entry which is preliminary data.</text>
</comment>
<dbReference type="SUPFAM" id="SSF48008">
    <property type="entry name" value="GntR ligand-binding domain-like"/>
    <property type="match status" value="1"/>
</dbReference>
<evidence type="ECO:0000259" key="4">
    <source>
        <dbReference type="PROSITE" id="PS50949"/>
    </source>
</evidence>
<organism evidence="5 6">
    <name type="scientific">Ilumatobacter fluminis</name>
    <dbReference type="NCBI Taxonomy" id="467091"/>
    <lineage>
        <taxon>Bacteria</taxon>
        <taxon>Bacillati</taxon>
        <taxon>Actinomycetota</taxon>
        <taxon>Acidimicrobiia</taxon>
        <taxon>Acidimicrobiales</taxon>
        <taxon>Ilumatobacteraceae</taxon>
        <taxon>Ilumatobacter</taxon>
    </lineage>
</organism>
<dbReference type="GO" id="GO:0003677">
    <property type="term" value="F:DNA binding"/>
    <property type="evidence" value="ECO:0007669"/>
    <property type="project" value="UniProtKB-KW"/>
</dbReference>
<sequence length="241" mass="26893">MSTTDTTFGFAPVTRETLSSQIREQLLQRITDGTLAPGARVPSERDLSDQFGVARTSVREAMQGLISMGVVERRGNRSYVVEHLPDVSFDRIDGRKEFVRQLFETRRLLELPMIGLAAERATDEQRAEIRELAAEFRADMELERFRPLDHHFHSVIARACGNPLLVEVHGKVMTRLFHSDEIGQMLSSDLNRDAVDTIVADATAQHAELARAIADGDADAAMARGTEHLAAVERSMIDRLV</sequence>
<dbReference type="PANTHER" id="PTHR43537">
    <property type="entry name" value="TRANSCRIPTIONAL REGULATOR, GNTR FAMILY"/>
    <property type="match status" value="1"/>
</dbReference>
<reference evidence="5 6" key="1">
    <citation type="submission" date="2019-03" db="EMBL/GenBank/DDBJ databases">
        <title>Sequencing the genomes of 1000 actinobacteria strains.</title>
        <authorList>
            <person name="Klenk H.-P."/>
        </authorList>
    </citation>
    <scope>NUCLEOTIDE SEQUENCE [LARGE SCALE GENOMIC DNA]</scope>
    <source>
        <strain evidence="5 6">DSM 18936</strain>
    </source>
</reference>
<dbReference type="RefSeq" id="WP_133869655.1">
    <property type="nucleotide sequence ID" value="NZ_SOAU01000001.1"/>
</dbReference>
<gene>
    <name evidence="5" type="ORF">BDK89_2967</name>
</gene>
<evidence type="ECO:0000313" key="5">
    <source>
        <dbReference type="EMBL" id="TDT17359.1"/>
    </source>
</evidence>
<dbReference type="OrthoDB" id="162505at2"/>
<dbReference type="SMART" id="SM00345">
    <property type="entry name" value="HTH_GNTR"/>
    <property type="match status" value="1"/>
</dbReference>
<dbReference type="EMBL" id="SOAU01000001">
    <property type="protein sequence ID" value="TDT17359.1"/>
    <property type="molecule type" value="Genomic_DNA"/>
</dbReference>
<evidence type="ECO:0000256" key="1">
    <source>
        <dbReference type="ARBA" id="ARBA00023015"/>
    </source>
</evidence>
<dbReference type="CDD" id="cd07377">
    <property type="entry name" value="WHTH_GntR"/>
    <property type="match status" value="1"/>
</dbReference>
<protein>
    <submittedName>
        <fullName evidence="5">GntR family transcriptional regulator</fullName>
    </submittedName>
</protein>
<evidence type="ECO:0000313" key="6">
    <source>
        <dbReference type="Proteomes" id="UP000294558"/>
    </source>
</evidence>
<dbReference type="GO" id="GO:0003700">
    <property type="term" value="F:DNA-binding transcription factor activity"/>
    <property type="evidence" value="ECO:0007669"/>
    <property type="project" value="InterPro"/>
</dbReference>
<name>A0A4R7I367_9ACTN</name>
<dbReference type="Gene3D" id="1.10.10.10">
    <property type="entry name" value="Winged helix-like DNA-binding domain superfamily/Winged helix DNA-binding domain"/>
    <property type="match status" value="1"/>
</dbReference>
<feature type="domain" description="HTH gntR-type" evidence="4">
    <location>
        <begin position="16"/>
        <end position="84"/>
    </location>
</feature>
<proteinExistence type="predicted"/>
<dbReference type="SUPFAM" id="SSF46785">
    <property type="entry name" value="Winged helix' DNA-binding domain"/>
    <property type="match status" value="1"/>
</dbReference>
<dbReference type="InterPro" id="IPR008920">
    <property type="entry name" value="TF_FadR/GntR_C"/>
</dbReference>
<dbReference type="Gene3D" id="1.20.120.530">
    <property type="entry name" value="GntR ligand-binding domain-like"/>
    <property type="match status" value="1"/>
</dbReference>
<evidence type="ECO:0000256" key="3">
    <source>
        <dbReference type="ARBA" id="ARBA00023163"/>
    </source>
</evidence>
<accession>A0A4R7I367</accession>
<dbReference type="PRINTS" id="PR00035">
    <property type="entry name" value="HTHGNTR"/>
</dbReference>
<dbReference type="InterPro" id="IPR036388">
    <property type="entry name" value="WH-like_DNA-bd_sf"/>
</dbReference>
<dbReference type="AlphaFoldDB" id="A0A4R7I367"/>
<keyword evidence="3" id="KW-0804">Transcription</keyword>
<keyword evidence="1" id="KW-0805">Transcription regulation</keyword>
<dbReference type="InterPro" id="IPR000524">
    <property type="entry name" value="Tscrpt_reg_HTH_GntR"/>
</dbReference>
<keyword evidence="2" id="KW-0238">DNA-binding</keyword>
<dbReference type="SMART" id="SM00895">
    <property type="entry name" value="FCD"/>
    <property type="match status" value="1"/>
</dbReference>
<dbReference type="Pfam" id="PF00392">
    <property type="entry name" value="GntR"/>
    <property type="match status" value="1"/>
</dbReference>
<dbReference type="PANTHER" id="PTHR43537:SF5">
    <property type="entry name" value="UXU OPERON TRANSCRIPTIONAL REGULATOR"/>
    <property type="match status" value="1"/>
</dbReference>
<dbReference type="Pfam" id="PF07729">
    <property type="entry name" value="FCD"/>
    <property type="match status" value="1"/>
</dbReference>
<dbReference type="InterPro" id="IPR036390">
    <property type="entry name" value="WH_DNA-bd_sf"/>
</dbReference>